<comment type="subcellular location">
    <subcellularLocation>
        <location evidence="1">Cytoplasm</location>
    </subcellularLocation>
</comment>
<protein>
    <submittedName>
        <fullName evidence="5">Benzil reductase</fullName>
    </submittedName>
</protein>
<dbReference type="NCBIfam" id="NF005436">
    <property type="entry name" value="PRK07023.1"/>
    <property type="match status" value="1"/>
</dbReference>
<dbReference type="STRING" id="62928.azo0189"/>
<sequence length="241" mass="25676">MKAIVTGHSRGLGEALAIGLLERGLEVLGVSRHSHAEMAARFPRFSESRVDLADVAAVCRFIESPVFQAFGNAREPVILINNAAMLQPVGRSGSLAAAEIQQAVNVNVLGPLLLTNAVVQCADPDLSRRILHISSGAARTAYSGWSIYGATKAALDHHARCVSEEGRAHVRICSVAPGVLDTRMQADVRQLETGQFPARERFISLKDSGQLVPPAEAAAKLLAFLFAPAFGDTPTADVRTF</sequence>
<dbReference type="HOGENOM" id="CLU_010194_2_11_4"/>
<dbReference type="Pfam" id="PF00106">
    <property type="entry name" value="adh_short"/>
    <property type="match status" value="1"/>
</dbReference>
<dbReference type="GO" id="GO:0004757">
    <property type="term" value="F:sepiapterin reductase (NADP+) activity"/>
    <property type="evidence" value="ECO:0007669"/>
    <property type="project" value="TreeGrafter"/>
</dbReference>
<evidence type="ECO:0000256" key="1">
    <source>
        <dbReference type="ARBA" id="ARBA00004496"/>
    </source>
</evidence>
<dbReference type="eggNOG" id="COG1028">
    <property type="taxonomic scope" value="Bacteria"/>
</dbReference>
<keyword evidence="6" id="KW-1185">Reference proteome</keyword>
<dbReference type="GO" id="GO:0005737">
    <property type="term" value="C:cytoplasm"/>
    <property type="evidence" value="ECO:0007669"/>
    <property type="project" value="UniProtKB-SubCell"/>
</dbReference>
<dbReference type="Gene3D" id="3.40.50.720">
    <property type="entry name" value="NAD(P)-binding Rossmann-like Domain"/>
    <property type="match status" value="1"/>
</dbReference>
<dbReference type="AlphaFoldDB" id="A1K1V1"/>
<reference evidence="5 6" key="1">
    <citation type="journal article" date="2006" name="Nat. Biotechnol.">
        <title>Complete genome of the mutualistic, N2-fixing grass endophyte Azoarcus sp. strain BH72.</title>
        <authorList>
            <person name="Krause A."/>
            <person name="Ramakumar A."/>
            <person name="Bartels D."/>
            <person name="Battistoni F."/>
            <person name="Bekel T."/>
            <person name="Boch J."/>
            <person name="Boehm M."/>
            <person name="Friedrich F."/>
            <person name="Hurek T."/>
            <person name="Krause L."/>
            <person name="Linke B."/>
            <person name="McHardy A.C."/>
            <person name="Sarkar A."/>
            <person name="Schneiker S."/>
            <person name="Syed A.A."/>
            <person name="Thauer R."/>
            <person name="Vorhoelter F.-J."/>
            <person name="Weidner S."/>
            <person name="Puehler A."/>
            <person name="Reinhold-Hurek B."/>
            <person name="Kaiser O."/>
            <person name="Goesmann A."/>
        </authorList>
    </citation>
    <scope>NUCLEOTIDE SEQUENCE [LARGE SCALE GENOMIC DNA]</scope>
    <source>
        <strain evidence="5 6">BH72</strain>
    </source>
</reference>
<dbReference type="InterPro" id="IPR002347">
    <property type="entry name" value="SDR_fam"/>
</dbReference>
<evidence type="ECO:0000313" key="5">
    <source>
        <dbReference type="EMBL" id="CAL92806.1"/>
    </source>
</evidence>
<dbReference type="InterPro" id="IPR036291">
    <property type="entry name" value="NAD(P)-bd_dom_sf"/>
</dbReference>
<dbReference type="EMBL" id="AM406670">
    <property type="protein sequence ID" value="CAL92806.1"/>
    <property type="molecule type" value="Genomic_DNA"/>
</dbReference>
<proteinExistence type="predicted"/>
<evidence type="ECO:0000256" key="4">
    <source>
        <dbReference type="ARBA" id="ARBA00023002"/>
    </source>
</evidence>
<dbReference type="PANTHER" id="PTHR44085:SF2">
    <property type="entry name" value="SEPIAPTERIN REDUCTASE"/>
    <property type="match status" value="1"/>
</dbReference>
<dbReference type="Proteomes" id="UP000002588">
    <property type="component" value="Chromosome"/>
</dbReference>
<dbReference type="InterPro" id="IPR051721">
    <property type="entry name" value="Biopterin_syn/organic_redct"/>
</dbReference>
<dbReference type="KEGG" id="azo:azo0189"/>
<gene>
    <name evidence="5" type="primary">yueD</name>
    <name evidence="5" type="ordered locus">azo0189</name>
</gene>
<keyword evidence="2" id="KW-0963">Cytoplasm</keyword>
<dbReference type="RefSeq" id="WP_011763924.1">
    <property type="nucleotide sequence ID" value="NC_008702.1"/>
</dbReference>
<name>A1K1V1_AZOSB</name>
<dbReference type="SUPFAM" id="SSF51735">
    <property type="entry name" value="NAD(P)-binding Rossmann-fold domains"/>
    <property type="match status" value="1"/>
</dbReference>
<organism evidence="5 6">
    <name type="scientific">Azoarcus sp. (strain BH72)</name>
    <dbReference type="NCBI Taxonomy" id="418699"/>
    <lineage>
        <taxon>Bacteria</taxon>
        <taxon>Pseudomonadati</taxon>
        <taxon>Pseudomonadota</taxon>
        <taxon>Betaproteobacteria</taxon>
        <taxon>Rhodocyclales</taxon>
        <taxon>Zoogloeaceae</taxon>
        <taxon>Azoarcus</taxon>
    </lineage>
</organism>
<dbReference type="PANTHER" id="PTHR44085">
    <property type="entry name" value="SEPIAPTERIN REDUCTASE"/>
    <property type="match status" value="1"/>
</dbReference>
<evidence type="ECO:0000256" key="3">
    <source>
        <dbReference type="ARBA" id="ARBA00022857"/>
    </source>
</evidence>
<evidence type="ECO:0000256" key="2">
    <source>
        <dbReference type="ARBA" id="ARBA00022490"/>
    </source>
</evidence>
<dbReference type="PRINTS" id="PR00081">
    <property type="entry name" value="GDHRDH"/>
</dbReference>
<keyword evidence="4" id="KW-0560">Oxidoreductase</keyword>
<keyword evidence="3" id="KW-0521">NADP</keyword>
<evidence type="ECO:0000313" key="6">
    <source>
        <dbReference type="Proteomes" id="UP000002588"/>
    </source>
</evidence>
<accession>A1K1V1</accession>
<dbReference type="GO" id="GO:0006729">
    <property type="term" value="P:tetrahydrobiopterin biosynthetic process"/>
    <property type="evidence" value="ECO:0007669"/>
    <property type="project" value="TreeGrafter"/>
</dbReference>